<reference evidence="2 3" key="1">
    <citation type="journal article" date="2013" name="Genome Biol.">
        <title>Draft genome of the mountain pine beetle, Dendroctonus ponderosae Hopkins, a major forest pest.</title>
        <authorList>
            <person name="Keeling C.I."/>
            <person name="Yuen M.M."/>
            <person name="Liao N.Y."/>
            <person name="Docking T.R."/>
            <person name="Chan S.K."/>
            <person name="Taylor G.A."/>
            <person name="Palmquist D.L."/>
            <person name="Jackman S.D."/>
            <person name="Nguyen A."/>
            <person name="Li M."/>
            <person name="Henderson H."/>
            <person name="Janes J.K."/>
            <person name="Zhao Y."/>
            <person name="Pandoh P."/>
            <person name="Moore R."/>
            <person name="Sperling F.A."/>
            <person name="Huber D.P."/>
            <person name="Birol I."/>
            <person name="Jones S.J."/>
            <person name="Bohlmann J."/>
        </authorList>
    </citation>
    <scope>NUCLEOTIDE SEQUENCE</scope>
</reference>
<name>U4U4D4_DENPD</name>
<feature type="region of interest" description="Disordered" evidence="1">
    <location>
        <begin position="155"/>
        <end position="205"/>
    </location>
</feature>
<evidence type="ECO:0000256" key="1">
    <source>
        <dbReference type="SAM" id="MobiDB-lite"/>
    </source>
</evidence>
<protein>
    <submittedName>
        <fullName evidence="2">Uncharacterized protein</fullName>
    </submittedName>
</protein>
<organism evidence="2 3">
    <name type="scientific">Dendroctonus ponderosae</name>
    <name type="common">Mountain pine beetle</name>
    <dbReference type="NCBI Taxonomy" id="77166"/>
    <lineage>
        <taxon>Eukaryota</taxon>
        <taxon>Metazoa</taxon>
        <taxon>Ecdysozoa</taxon>
        <taxon>Arthropoda</taxon>
        <taxon>Hexapoda</taxon>
        <taxon>Insecta</taxon>
        <taxon>Pterygota</taxon>
        <taxon>Neoptera</taxon>
        <taxon>Endopterygota</taxon>
        <taxon>Coleoptera</taxon>
        <taxon>Polyphaga</taxon>
        <taxon>Cucujiformia</taxon>
        <taxon>Curculionidae</taxon>
        <taxon>Scolytinae</taxon>
        <taxon>Dendroctonus</taxon>
    </lineage>
</organism>
<evidence type="ECO:0000313" key="3">
    <source>
        <dbReference type="Proteomes" id="UP000030742"/>
    </source>
</evidence>
<sequence>MSAIVGTGDGKLPKNVASKTIAKDIVLEIVDNVLDTVDGKEMEQITVEEFKERFSQEMACNKSKPGNSLIGTGDQKSSDALKTPEALFSHPPVEKKSRLTDLVKNSKQVLAKIMMSDSKLKLPQEKKEDEKIVEVVELDCIQPSDVPFKSRIVPEEVPLPDTDSDATPSPPHFEESLEEIGLDPAKNEEIPPADGRRRMTFPRAGGSRAKAAFVARCRTLKREATNLKKKKWDVKGKIVNFFRKKPAQEDEKSQPLEKQEVELVKESDAE</sequence>
<feature type="compositionally biased region" description="Basic and acidic residues" evidence="1">
    <location>
        <begin position="246"/>
        <end position="270"/>
    </location>
</feature>
<evidence type="ECO:0000313" key="2">
    <source>
        <dbReference type="EMBL" id="ERL87208.1"/>
    </source>
</evidence>
<proteinExistence type="predicted"/>
<dbReference type="OrthoDB" id="6730012at2759"/>
<feature type="region of interest" description="Disordered" evidence="1">
    <location>
        <begin position="245"/>
        <end position="270"/>
    </location>
</feature>
<accession>U4U4D4</accession>
<feature type="compositionally biased region" description="Basic and acidic residues" evidence="1">
    <location>
        <begin position="185"/>
        <end position="197"/>
    </location>
</feature>
<gene>
    <name evidence="2" type="ORF">D910_04607</name>
</gene>
<dbReference type="Proteomes" id="UP000030742">
    <property type="component" value="Unassembled WGS sequence"/>
</dbReference>
<dbReference type="AlphaFoldDB" id="U4U4D4"/>
<dbReference type="EMBL" id="KB631924">
    <property type="protein sequence ID" value="ERL87208.1"/>
    <property type="molecule type" value="Genomic_DNA"/>
</dbReference>